<dbReference type="AlphaFoldDB" id="A0AAN6KS73"/>
<feature type="compositionally biased region" description="Polar residues" evidence="2">
    <location>
        <begin position="99"/>
        <end position="118"/>
    </location>
</feature>
<dbReference type="EMBL" id="JAUJLE010000042">
    <property type="protein sequence ID" value="KAK0998586.1"/>
    <property type="molecule type" value="Genomic_DNA"/>
</dbReference>
<reference evidence="4" key="2">
    <citation type="submission" date="2023-06" db="EMBL/GenBank/DDBJ databases">
        <title>Black Yeasts Isolated from many extreme environments.</title>
        <authorList>
            <person name="Coleine C."/>
            <person name="Stajich J.E."/>
            <person name="Selbmann L."/>
        </authorList>
    </citation>
    <scope>NUCLEOTIDE SEQUENCE</scope>
    <source>
        <strain evidence="4">CCFEE 5200</strain>
    </source>
</reference>
<protein>
    <recommendedName>
        <fullName evidence="6">Methyltransferase domain-containing protein</fullName>
    </recommendedName>
</protein>
<dbReference type="Proteomes" id="UP001175353">
    <property type="component" value="Unassembled WGS sequence"/>
</dbReference>
<dbReference type="InterPro" id="IPR029063">
    <property type="entry name" value="SAM-dependent_MTases_sf"/>
</dbReference>
<evidence type="ECO:0008006" key="6">
    <source>
        <dbReference type="Google" id="ProtNLM"/>
    </source>
</evidence>
<comment type="caution">
    <text evidence="4">The sequence shown here is derived from an EMBL/GenBank/DDBJ whole genome shotgun (WGS) entry which is preliminary data.</text>
</comment>
<feature type="region of interest" description="Disordered" evidence="2">
    <location>
        <begin position="99"/>
        <end position="120"/>
    </location>
</feature>
<dbReference type="PANTHER" id="PTHR43861:SF3">
    <property type="entry name" value="PUTATIVE (AFU_ORTHOLOGUE AFUA_2G14390)-RELATED"/>
    <property type="match status" value="1"/>
</dbReference>
<name>A0AAN6KS73_9PEZI</name>
<dbReference type="PANTHER" id="PTHR43861">
    <property type="entry name" value="TRANS-ACONITATE 2-METHYLTRANSFERASE-RELATED"/>
    <property type="match status" value="1"/>
</dbReference>
<evidence type="ECO:0000313" key="4">
    <source>
        <dbReference type="EMBL" id="KAK0998586.1"/>
    </source>
</evidence>
<keyword evidence="5" id="KW-1185">Reference proteome</keyword>
<dbReference type="Gene3D" id="3.40.50.150">
    <property type="entry name" value="Vaccinia Virus protein VP39"/>
    <property type="match status" value="1"/>
</dbReference>
<sequence length="369" mass="40197">MALGGCEASTTAHSPLLHLYPGGLREITRSRSRTIFCIANGIVDRTKLKSGGPETHGLLLIAVAEAVRLAAVHISRYCYTTAAYEKIVRQRTQRAMASAASNLRATSSDKNSRNNGNARFNDEALSWDSRPFVHEASQAAATAILARLNENNAKHPSDDKSQTNHLQVLEIGCGTGILSFLLAPHVARIVAVDAAEGMIAVLSQKLQKTPDAPKNILPVAVLLEDPEDAALPSTHSDQPDGLRQKFDLVTSHLVLHHIPDLRAVLTTMIGCLVPGGRVMLTDFEDFGPEAKRFHPAAKMAGVERHGIQAREMAEIMREVGFEGVDVRAAWTMRKKVEKFEGEFGDAGAKPEMGEMMDFPFVLCYGERPM</sequence>
<organism evidence="4 5">
    <name type="scientific">Friedmanniomyces endolithicus</name>
    <dbReference type="NCBI Taxonomy" id="329885"/>
    <lineage>
        <taxon>Eukaryota</taxon>
        <taxon>Fungi</taxon>
        <taxon>Dikarya</taxon>
        <taxon>Ascomycota</taxon>
        <taxon>Pezizomycotina</taxon>
        <taxon>Dothideomycetes</taxon>
        <taxon>Dothideomycetidae</taxon>
        <taxon>Mycosphaerellales</taxon>
        <taxon>Teratosphaeriaceae</taxon>
        <taxon>Friedmanniomyces</taxon>
    </lineage>
</organism>
<dbReference type="EMBL" id="JASUXU010000005">
    <property type="protein sequence ID" value="KAK0326206.1"/>
    <property type="molecule type" value="Genomic_DNA"/>
</dbReference>
<dbReference type="Proteomes" id="UP001168146">
    <property type="component" value="Unassembled WGS sequence"/>
</dbReference>
<dbReference type="Pfam" id="PF13489">
    <property type="entry name" value="Methyltransf_23"/>
    <property type="match status" value="1"/>
</dbReference>
<dbReference type="SUPFAM" id="SSF53335">
    <property type="entry name" value="S-adenosyl-L-methionine-dependent methyltransferases"/>
    <property type="match status" value="1"/>
</dbReference>
<dbReference type="GO" id="GO:0016740">
    <property type="term" value="F:transferase activity"/>
    <property type="evidence" value="ECO:0007669"/>
    <property type="project" value="UniProtKB-KW"/>
</dbReference>
<gene>
    <name evidence="3" type="ORF">LTR82_002951</name>
    <name evidence="4" type="ORF">LTR91_006234</name>
</gene>
<proteinExistence type="predicted"/>
<accession>A0AAN6KS73</accession>
<keyword evidence="1" id="KW-0808">Transferase</keyword>
<evidence type="ECO:0000313" key="3">
    <source>
        <dbReference type="EMBL" id="KAK0326206.1"/>
    </source>
</evidence>
<evidence type="ECO:0000256" key="1">
    <source>
        <dbReference type="ARBA" id="ARBA00022679"/>
    </source>
</evidence>
<reference evidence="3" key="1">
    <citation type="submission" date="2021-12" db="EMBL/GenBank/DDBJ databases">
        <title>Black yeast isolated from Biological Soil Crust.</title>
        <authorList>
            <person name="Kurbessoian T."/>
        </authorList>
    </citation>
    <scope>NUCLEOTIDE SEQUENCE</scope>
    <source>
        <strain evidence="3">CCFEE 5208</strain>
    </source>
</reference>
<dbReference type="CDD" id="cd02440">
    <property type="entry name" value="AdoMet_MTases"/>
    <property type="match status" value="1"/>
</dbReference>
<evidence type="ECO:0000256" key="2">
    <source>
        <dbReference type="SAM" id="MobiDB-lite"/>
    </source>
</evidence>
<evidence type="ECO:0000313" key="5">
    <source>
        <dbReference type="Proteomes" id="UP001175353"/>
    </source>
</evidence>